<reference evidence="1" key="1">
    <citation type="submission" date="2023-06" db="EMBL/GenBank/DDBJ databases">
        <title>Sysu t00192.</title>
        <authorList>
            <person name="Gao L."/>
            <person name="Fang B.-Z."/>
            <person name="Li W.-J."/>
        </authorList>
    </citation>
    <scope>NUCLEOTIDE SEQUENCE</scope>
    <source>
        <strain evidence="1">SYSU T00192</strain>
    </source>
</reference>
<evidence type="ECO:0000313" key="2">
    <source>
        <dbReference type="Proteomes" id="UP001172728"/>
    </source>
</evidence>
<name>A0ABT8G9L6_9MICO</name>
<evidence type="ECO:0008006" key="3">
    <source>
        <dbReference type="Google" id="ProtNLM"/>
    </source>
</evidence>
<organism evidence="1 2">
    <name type="scientific">Demequina litoralis</name>
    <dbReference type="NCBI Taxonomy" id="3051660"/>
    <lineage>
        <taxon>Bacteria</taxon>
        <taxon>Bacillati</taxon>
        <taxon>Actinomycetota</taxon>
        <taxon>Actinomycetes</taxon>
        <taxon>Micrococcales</taxon>
        <taxon>Demequinaceae</taxon>
        <taxon>Demequina</taxon>
    </lineage>
</organism>
<evidence type="ECO:0000313" key="1">
    <source>
        <dbReference type="EMBL" id="MDN4475821.1"/>
    </source>
</evidence>
<keyword evidence="2" id="KW-1185">Reference proteome</keyword>
<dbReference type="EMBL" id="JAUHPW010000005">
    <property type="protein sequence ID" value="MDN4475821.1"/>
    <property type="molecule type" value="Genomic_DNA"/>
</dbReference>
<gene>
    <name evidence="1" type="ORF">QQX09_08120</name>
</gene>
<proteinExistence type="predicted"/>
<protein>
    <recommendedName>
        <fullName evidence="3">HNH endonuclease</fullName>
    </recommendedName>
</protein>
<dbReference type="Proteomes" id="UP001172728">
    <property type="component" value="Unassembled WGS sequence"/>
</dbReference>
<comment type="caution">
    <text evidence="1">The sequence shown here is derived from an EMBL/GenBank/DDBJ whole genome shotgun (WGS) entry which is preliminary data.</text>
</comment>
<sequence length="81" mass="8684">MIHAPERPNLSLDNYADLLALAGIARDTGTCNACGPDSLPYRTDSLWLVHDQSGEDTSGLALLCAHHASDWVHTDHLASTS</sequence>
<accession>A0ABT8G9L6</accession>
<dbReference type="RefSeq" id="WP_301133268.1">
    <property type="nucleotide sequence ID" value="NZ_JAUHPW010000005.1"/>
</dbReference>